<evidence type="ECO:0000313" key="2">
    <source>
        <dbReference type="EMBL" id="GFR07609.1"/>
    </source>
</evidence>
<accession>A0A8X6GMG1</accession>
<name>A0A8X6GMG1_TRICU</name>
<reference evidence="1" key="1">
    <citation type="submission" date="2020-07" db="EMBL/GenBank/DDBJ databases">
        <title>Multicomponent nature underlies the extraordinary mechanical properties of spider dragline silk.</title>
        <authorList>
            <person name="Kono N."/>
            <person name="Nakamura H."/>
            <person name="Mori M."/>
            <person name="Yoshida Y."/>
            <person name="Ohtoshi R."/>
            <person name="Malay A.D."/>
            <person name="Moran D.A.P."/>
            <person name="Tomita M."/>
            <person name="Numata K."/>
            <person name="Arakawa K."/>
        </authorList>
    </citation>
    <scope>NUCLEOTIDE SEQUENCE</scope>
</reference>
<sequence>MAVSNYQIKPLDSNNYVTRSTDIRFLLHEKNCFDIVNGKESAPEDKEENKRDLRDFNVRQRLALSILYLNITTEYRSIIEKVTDPAEAWKLLRDKFRPDNRSHHMQLFSEFFQCRIEQNERVNIFSTRIKRISYQLEAVGKPITRISVINC</sequence>
<dbReference type="AlphaFoldDB" id="A0A8X6GMG1"/>
<dbReference type="Proteomes" id="UP000887116">
    <property type="component" value="Unassembled WGS sequence"/>
</dbReference>
<dbReference type="PANTHER" id="PTHR47481">
    <property type="match status" value="1"/>
</dbReference>
<comment type="caution">
    <text evidence="1">The sequence shown here is derived from an EMBL/GenBank/DDBJ whole genome shotgun (WGS) entry which is preliminary data.</text>
</comment>
<dbReference type="Pfam" id="PF14223">
    <property type="entry name" value="Retrotran_gag_2"/>
    <property type="match status" value="1"/>
</dbReference>
<dbReference type="PANTHER" id="PTHR47481:SF7">
    <property type="entry name" value="CCHC-TYPE DOMAIN-CONTAINING PROTEIN"/>
    <property type="match status" value="1"/>
</dbReference>
<dbReference type="EMBL" id="BMAO01006310">
    <property type="protein sequence ID" value="GFR07609.1"/>
    <property type="molecule type" value="Genomic_DNA"/>
</dbReference>
<evidence type="ECO:0000313" key="3">
    <source>
        <dbReference type="Proteomes" id="UP000887116"/>
    </source>
</evidence>
<evidence type="ECO:0000313" key="1">
    <source>
        <dbReference type="EMBL" id="GFR07606.1"/>
    </source>
</evidence>
<proteinExistence type="predicted"/>
<keyword evidence="3" id="KW-1185">Reference proteome</keyword>
<dbReference type="OrthoDB" id="6459907at2759"/>
<protein>
    <submittedName>
        <fullName evidence="1">CCHC-type domain-containing protein</fullName>
    </submittedName>
</protein>
<dbReference type="EMBL" id="BMAO01006310">
    <property type="protein sequence ID" value="GFR07606.1"/>
    <property type="molecule type" value="Genomic_DNA"/>
</dbReference>
<organism evidence="1 3">
    <name type="scientific">Trichonephila clavata</name>
    <name type="common">Joro spider</name>
    <name type="synonym">Nephila clavata</name>
    <dbReference type="NCBI Taxonomy" id="2740835"/>
    <lineage>
        <taxon>Eukaryota</taxon>
        <taxon>Metazoa</taxon>
        <taxon>Ecdysozoa</taxon>
        <taxon>Arthropoda</taxon>
        <taxon>Chelicerata</taxon>
        <taxon>Arachnida</taxon>
        <taxon>Araneae</taxon>
        <taxon>Araneomorphae</taxon>
        <taxon>Entelegynae</taxon>
        <taxon>Araneoidea</taxon>
        <taxon>Nephilidae</taxon>
        <taxon>Trichonephila</taxon>
    </lineage>
</organism>
<gene>
    <name evidence="1" type="primary">AVEN_202582_1</name>
    <name evidence="1" type="ORF">TNCT_270321</name>
    <name evidence="2" type="ORF">TNCT_270341</name>
</gene>